<comment type="caution">
    <text evidence="2">The sequence shown here is derived from an EMBL/GenBank/DDBJ whole genome shotgun (WGS) entry which is preliminary data.</text>
</comment>
<keyword evidence="3" id="KW-1185">Reference proteome</keyword>
<dbReference type="Proteomes" id="UP000295388">
    <property type="component" value="Unassembled WGS sequence"/>
</dbReference>
<dbReference type="InterPro" id="IPR036812">
    <property type="entry name" value="NAD(P)_OxRdtase_dom_sf"/>
</dbReference>
<dbReference type="RefSeq" id="WP_238165328.1">
    <property type="nucleotide sequence ID" value="NZ_SNWQ01000001.1"/>
</dbReference>
<dbReference type="EMBL" id="SNWQ01000001">
    <property type="protein sequence ID" value="TDO54915.1"/>
    <property type="molecule type" value="Genomic_DNA"/>
</dbReference>
<sequence>MRYGLFGRTGLRVSELFLGAMRFGSVDQARPIIDRYAEAGGNVIDTADAYGASEDLVGEGPLKSKLIGCDVAGPQFRFGA</sequence>
<dbReference type="InterPro" id="IPR023210">
    <property type="entry name" value="NADP_OxRdtase_dom"/>
</dbReference>
<dbReference type="AlphaFoldDB" id="A0A4R6KQD2"/>
<dbReference type="Pfam" id="PF00248">
    <property type="entry name" value="Aldo_ket_red"/>
    <property type="match status" value="1"/>
</dbReference>
<feature type="domain" description="NADP-dependent oxidoreductase" evidence="1">
    <location>
        <begin position="16"/>
        <end position="59"/>
    </location>
</feature>
<evidence type="ECO:0000313" key="3">
    <source>
        <dbReference type="Proteomes" id="UP000295388"/>
    </source>
</evidence>
<gene>
    <name evidence="2" type="ORF">EV643_101708</name>
</gene>
<dbReference type="Gene3D" id="3.20.20.100">
    <property type="entry name" value="NADP-dependent oxidoreductase domain"/>
    <property type="match status" value="1"/>
</dbReference>
<evidence type="ECO:0000313" key="2">
    <source>
        <dbReference type="EMBL" id="TDO54915.1"/>
    </source>
</evidence>
<dbReference type="SUPFAM" id="SSF51430">
    <property type="entry name" value="NAD(P)-linked oxidoreductase"/>
    <property type="match status" value="1"/>
</dbReference>
<protein>
    <submittedName>
        <fullName evidence="2">Aldo/keto reductase family protein</fullName>
    </submittedName>
</protein>
<name>A0A4R6KQD2_9ACTN</name>
<reference evidence="2 3" key="1">
    <citation type="submission" date="2019-03" db="EMBL/GenBank/DDBJ databases">
        <title>Genomic Encyclopedia of Type Strains, Phase III (KMG-III): the genomes of soil and plant-associated and newly described type strains.</title>
        <authorList>
            <person name="Whitman W."/>
        </authorList>
    </citation>
    <scope>NUCLEOTIDE SEQUENCE [LARGE SCALE GENOMIC DNA]</scope>
    <source>
        <strain evidence="2 3">VKM Ac-2527</strain>
    </source>
</reference>
<organism evidence="2 3">
    <name type="scientific">Kribbella caucasensis</name>
    <dbReference type="NCBI Taxonomy" id="2512215"/>
    <lineage>
        <taxon>Bacteria</taxon>
        <taxon>Bacillati</taxon>
        <taxon>Actinomycetota</taxon>
        <taxon>Actinomycetes</taxon>
        <taxon>Propionibacteriales</taxon>
        <taxon>Kribbellaceae</taxon>
        <taxon>Kribbella</taxon>
    </lineage>
</organism>
<evidence type="ECO:0000259" key="1">
    <source>
        <dbReference type="Pfam" id="PF00248"/>
    </source>
</evidence>
<accession>A0A4R6KQD2</accession>
<proteinExistence type="predicted"/>